<dbReference type="PRINTS" id="PR00035">
    <property type="entry name" value="HTHGNTR"/>
</dbReference>
<name>A0ABY7HVG9_9GAMM</name>
<keyword evidence="5" id="KW-0804">Transcription</keyword>
<reference evidence="7" key="1">
    <citation type="submission" date="2022-12" db="EMBL/GenBank/DDBJ databases">
        <title>Complete genome sequence of an Australian strain of Rouxiella badensis DAR84756 and resolution of the R. badensis DSM100043 and R. chamberiensis DSM28324 genomes.</title>
        <authorList>
            <person name="Paul S."/>
            <person name="Anderson P.J."/>
            <person name="Maynard G."/>
            <person name="Dyall-Smith M."/>
            <person name="Kudinha T."/>
        </authorList>
    </citation>
    <scope>NUCLEOTIDE SEQUENCE</scope>
    <source>
        <strain evidence="7">DSM 28324</strain>
    </source>
</reference>
<dbReference type="GO" id="GO:0008483">
    <property type="term" value="F:transaminase activity"/>
    <property type="evidence" value="ECO:0007669"/>
    <property type="project" value="UniProtKB-KW"/>
</dbReference>
<evidence type="ECO:0000256" key="5">
    <source>
        <dbReference type="ARBA" id="ARBA00023163"/>
    </source>
</evidence>
<feature type="domain" description="HTH gntR-type" evidence="6">
    <location>
        <begin position="28"/>
        <end position="96"/>
    </location>
</feature>
<dbReference type="Gene3D" id="1.10.10.10">
    <property type="entry name" value="Winged helix-like DNA-binding domain superfamily/Winged helix DNA-binding domain"/>
    <property type="match status" value="1"/>
</dbReference>
<evidence type="ECO:0000256" key="4">
    <source>
        <dbReference type="ARBA" id="ARBA00023125"/>
    </source>
</evidence>
<evidence type="ECO:0000256" key="1">
    <source>
        <dbReference type="ARBA" id="ARBA00005384"/>
    </source>
</evidence>
<evidence type="ECO:0000256" key="2">
    <source>
        <dbReference type="ARBA" id="ARBA00022898"/>
    </source>
</evidence>
<proteinExistence type="inferred from homology"/>
<dbReference type="Proteomes" id="UP001164712">
    <property type="component" value="Chromosome"/>
</dbReference>
<dbReference type="Gene3D" id="3.40.640.10">
    <property type="entry name" value="Type I PLP-dependent aspartate aminotransferase-like (Major domain)"/>
    <property type="match status" value="1"/>
</dbReference>
<keyword evidence="8" id="KW-1185">Reference proteome</keyword>
<dbReference type="InterPro" id="IPR015421">
    <property type="entry name" value="PyrdxlP-dep_Trfase_major"/>
</dbReference>
<keyword evidence="7" id="KW-0808">Transferase</keyword>
<dbReference type="InterPro" id="IPR036390">
    <property type="entry name" value="WH_DNA-bd_sf"/>
</dbReference>
<dbReference type="PANTHER" id="PTHR46577">
    <property type="entry name" value="HTH-TYPE TRANSCRIPTIONAL REGULATORY PROTEIN GABR"/>
    <property type="match status" value="1"/>
</dbReference>
<evidence type="ECO:0000259" key="6">
    <source>
        <dbReference type="PROSITE" id="PS50949"/>
    </source>
</evidence>
<dbReference type="InterPro" id="IPR004839">
    <property type="entry name" value="Aminotransferase_I/II_large"/>
</dbReference>
<dbReference type="PROSITE" id="PS50949">
    <property type="entry name" value="HTH_GNTR"/>
    <property type="match status" value="1"/>
</dbReference>
<organism evidence="7 8">
    <name type="scientific">Rouxiella chamberiensis</name>
    <dbReference type="NCBI Taxonomy" id="1513468"/>
    <lineage>
        <taxon>Bacteria</taxon>
        <taxon>Pseudomonadati</taxon>
        <taxon>Pseudomonadota</taxon>
        <taxon>Gammaproteobacteria</taxon>
        <taxon>Enterobacterales</taxon>
        <taxon>Yersiniaceae</taxon>
        <taxon>Rouxiella</taxon>
    </lineage>
</organism>
<dbReference type="InterPro" id="IPR051446">
    <property type="entry name" value="HTH_trans_reg/aminotransferase"/>
</dbReference>
<dbReference type="InterPro" id="IPR015424">
    <property type="entry name" value="PyrdxlP-dep_Trfase"/>
</dbReference>
<accession>A0ABY7HVG9</accession>
<dbReference type="SMART" id="SM00345">
    <property type="entry name" value="HTH_GNTR"/>
    <property type="match status" value="1"/>
</dbReference>
<evidence type="ECO:0000256" key="3">
    <source>
        <dbReference type="ARBA" id="ARBA00023015"/>
    </source>
</evidence>
<evidence type="ECO:0000313" key="7">
    <source>
        <dbReference type="EMBL" id="WAT02957.1"/>
    </source>
</evidence>
<protein>
    <submittedName>
        <fullName evidence="7">PLP-dependent aminotransferase family protein</fullName>
    </submittedName>
</protein>
<keyword evidence="7" id="KW-0032">Aminotransferase</keyword>
<dbReference type="Pfam" id="PF00155">
    <property type="entry name" value="Aminotran_1_2"/>
    <property type="match status" value="1"/>
</dbReference>
<sequence length="520" mass="56833">MLNSKPHTSPGARQGALVQLFEHVGENLSLRDRLCMALRQGINSGHLLPLQRLPSSRLLAADLGISRVTVEAAYSQIEAEGYLVRQVGKGTFISAEVTPLAANKQPLEGREHRFARKNAASNLSQYPGLSTRGAAIIATGGCFDPQTPLPFAAGSPDLRAFPHRLWRQTTHKVMRLKGENLMGYGDPQGYLPLRESIAQYLRQSRGVVCDGSRVVITTSSQQALQLLATLLVDNGDCVWIEQPGYLGARNAFLGAGADLQPIPVDAQGMNFAGHCPVPRLISLTPSHHYPTGVSLSLARRLALLKYAAEQNSWIVEDDYDSELHYDGRPLPAMQGLDKQQRVIYLGTFSKVLFPSLRIAYMVLPPQLVEPMTQLRTVFDGHSSQFMQAITAEFIQQGHFAAHLRAMRQLYHSRRDHLLSQIHQKLGSWMVPQTAAGGLQLAVKLPDKQELALTRQARHLGVITPGLSALYLPDSFPAAPASDLRAPACSPPVKDGWLLGFSALTPAEITAAVARLSQLEI</sequence>
<keyword evidence="2" id="KW-0663">Pyridoxal phosphate</keyword>
<evidence type="ECO:0000313" key="8">
    <source>
        <dbReference type="Proteomes" id="UP001164712"/>
    </source>
</evidence>
<dbReference type="PANTHER" id="PTHR46577:SF1">
    <property type="entry name" value="HTH-TYPE TRANSCRIPTIONAL REGULATORY PROTEIN GABR"/>
    <property type="match status" value="1"/>
</dbReference>
<dbReference type="InterPro" id="IPR036388">
    <property type="entry name" value="WH-like_DNA-bd_sf"/>
</dbReference>
<dbReference type="CDD" id="cd07377">
    <property type="entry name" value="WHTH_GntR"/>
    <property type="match status" value="1"/>
</dbReference>
<dbReference type="Pfam" id="PF00392">
    <property type="entry name" value="GntR"/>
    <property type="match status" value="1"/>
</dbReference>
<dbReference type="EMBL" id="CP114058">
    <property type="protein sequence ID" value="WAT02957.1"/>
    <property type="molecule type" value="Genomic_DNA"/>
</dbReference>
<dbReference type="SUPFAM" id="SSF46785">
    <property type="entry name" value="Winged helix' DNA-binding domain"/>
    <property type="match status" value="1"/>
</dbReference>
<comment type="similarity">
    <text evidence="1">In the C-terminal section; belongs to the class-I pyridoxal-phosphate-dependent aminotransferase family.</text>
</comment>
<dbReference type="InterPro" id="IPR000524">
    <property type="entry name" value="Tscrpt_reg_HTH_GntR"/>
</dbReference>
<dbReference type="SUPFAM" id="SSF53383">
    <property type="entry name" value="PLP-dependent transferases"/>
    <property type="match status" value="1"/>
</dbReference>
<gene>
    <name evidence="7" type="ORF">O1V66_01965</name>
</gene>
<keyword evidence="3" id="KW-0805">Transcription regulation</keyword>
<keyword evidence="4" id="KW-0238">DNA-binding</keyword>
<dbReference type="CDD" id="cd00609">
    <property type="entry name" value="AAT_like"/>
    <property type="match status" value="1"/>
</dbReference>